<evidence type="ECO:0000256" key="1">
    <source>
        <dbReference type="ARBA" id="ARBA00023002"/>
    </source>
</evidence>
<dbReference type="InterPro" id="IPR006180">
    <property type="entry name" value="3-OHacyl-CoA_DH_CS"/>
</dbReference>
<dbReference type="GO" id="GO:0070403">
    <property type="term" value="F:NAD+ binding"/>
    <property type="evidence" value="ECO:0007669"/>
    <property type="project" value="InterPro"/>
</dbReference>
<evidence type="ECO:0000313" key="5">
    <source>
        <dbReference type="Proteomes" id="UP000315010"/>
    </source>
</evidence>
<proteinExistence type="predicted"/>
<sequence length="389" mass="42529">MDDTPLITLVGLGVVGRAIFEAHLAQDIAVTVIDQDASILETALDSLSIPSTDWIISEIHTGPLGMPAATLHPRAPWITPSATSLTPILIESIAERLAIKRGFFELAETKLSADWILCSNTSTLRINEISQTLSRADRVCGMHFFMPVIDRDAVELIRTPATSEETITIGENHIRRLGRTPLIASDSPGFIVNRMLSPYLNEATVLLSQGATAQQIEAAAIAFGMPLSPLELIDLIGSRTMFDAGRVYWQAFPTRIDPSPILPAMIKAGRLGRSAGGGFYDYNDGTRSTDLSPDALAICQRYQREIRQLDDGEVLLRLSIAMWTEANLLLQENVAAGPQDIESAMAGGLGFRPKGSWYGFFENLGEEAIQNAIHEYGVHSKTLRIDQRM</sequence>
<dbReference type="InterPro" id="IPR008927">
    <property type="entry name" value="6-PGluconate_DH-like_C_sf"/>
</dbReference>
<protein>
    <submittedName>
        <fullName evidence="4">Fatty acid oxidation complex subunit alpha</fullName>
    </submittedName>
</protein>
<dbReference type="Gene3D" id="1.10.1040.50">
    <property type="match status" value="1"/>
</dbReference>
<feature type="domain" description="3-hydroxyacyl-CoA dehydrogenase NAD binding" evidence="3">
    <location>
        <begin position="7"/>
        <end position="186"/>
    </location>
</feature>
<reference evidence="4 5" key="1">
    <citation type="submission" date="2019-02" db="EMBL/GenBank/DDBJ databases">
        <title>Deep-cultivation of Planctomycetes and their phenomic and genomic characterization uncovers novel biology.</title>
        <authorList>
            <person name="Wiegand S."/>
            <person name="Jogler M."/>
            <person name="Boedeker C."/>
            <person name="Pinto D."/>
            <person name="Vollmers J."/>
            <person name="Rivas-Marin E."/>
            <person name="Kohn T."/>
            <person name="Peeters S.H."/>
            <person name="Heuer A."/>
            <person name="Rast P."/>
            <person name="Oberbeckmann S."/>
            <person name="Bunk B."/>
            <person name="Jeske O."/>
            <person name="Meyerdierks A."/>
            <person name="Storesund J.E."/>
            <person name="Kallscheuer N."/>
            <person name="Luecker S."/>
            <person name="Lage O.M."/>
            <person name="Pohl T."/>
            <person name="Merkel B.J."/>
            <person name="Hornburger P."/>
            <person name="Mueller R.-W."/>
            <person name="Bruemmer F."/>
            <person name="Labrenz M."/>
            <person name="Spormann A.M."/>
            <person name="Op Den Camp H."/>
            <person name="Overmann J."/>
            <person name="Amann R."/>
            <person name="Jetten M.S.M."/>
            <person name="Mascher T."/>
            <person name="Medema M.H."/>
            <person name="Devos D.P."/>
            <person name="Kaster A.-K."/>
            <person name="Ovreas L."/>
            <person name="Rohde M."/>
            <person name="Galperin M.Y."/>
            <person name="Jogler C."/>
        </authorList>
    </citation>
    <scope>NUCLEOTIDE SEQUENCE [LARGE SCALE GENOMIC DNA]</scope>
    <source>
        <strain evidence="4 5">CA13</strain>
    </source>
</reference>
<dbReference type="SUPFAM" id="SSF48179">
    <property type="entry name" value="6-phosphogluconate dehydrogenase C-terminal domain-like"/>
    <property type="match status" value="2"/>
</dbReference>
<dbReference type="InterPro" id="IPR006108">
    <property type="entry name" value="3HC_DH_C"/>
</dbReference>
<dbReference type="RefSeq" id="WP_146394508.1">
    <property type="nucleotide sequence ID" value="NZ_SJPJ01000001.1"/>
</dbReference>
<dbReference type="GO" id="GO:0008691">
    <property type="term" value="F:3-hydroxybutyryl-CoA dehydrogenase activity"/>
    <property type="evidence" value="ECO:0007669"/>
    <property type="project" value="TreeGrafter"/>
</dbReference>
<dbReference type="GO" id="GO:0006635">
    <property type="term" value="P:fatty acid beta-oxidation"/>
    <property type="evidence" value="ECO:0007669"/>
    <property type="project" value="TreeGrafter"/>
</dbReference>
<feature type="domain" description="3-hydroxyacyl-CoA dehydrogenase C-terminal" evidence="2">
    <location>
        <begin position="189"/>
        <end position="282"/>
    </location>
</feature>
<keyword evidence="5" id="KW-1185">Reference proteome</keyword>
<evidence type="ECO:0000259" key="2">
    <source>
        <dbReference type="Pfam" id="PF00725"/>
    </source>
</evidence>
<comment type="caution">
    <text evidence="4">The sequence shown here is derived from an EMBL/GenBank/DDBJ whole genome shotgun (WGS) entry which is preliminary data.</text>
</comment>
<dbReference type="InterPro" id="IPR036291">
    <property type="entry name" value="NAD(P)-bd_dom_sf"/>
</dbReference>
<dbReference type="Gene3D" id="3.40.50.720">
    <property type="entry name" value="NAD(P)-binding Rossmann-like Domain"/>
    <property type="match status" value="1"/>
</dbReference>
<gene>
    <name evidence="4" type="primary">fadB</name>
    <name evidence="4" type="ORF">CA13_06380</name>
</gene>
<dbReference type="Pfam" id="PF00725">
    <property type="entry name" value="3HCDH"/>
    <property type="match status" value="1"/>
</dbReference>
<dbReference type="OrthoDB" id="9771883at2"/>
<dbReference type="Pfam" id="PF02737">
    <property type="entry name" value="3HCDH_N"/>
    <property type="match status" value="1"/>
</dbReference>
<name>A0A5C5YWJ7_9BACT</name>
<accession>A0A5C5YWJ7</accession>
<dbReference type="Proteomes" id="UP000315010">
    <property type="component" value="Unassembled WGS sequence"/>
</dbReference>
<evidence type="ECO:0000313" key="4">
    <source>
        <dbReference type="EMBL" id="TWT79240.1"/>
    </source>
</evidence>
<dbReference type="AlphaFoldDB" id="A0A5C5YWJ7"/>
<dbReference type="PANTHER" id="PTHR48075:SF5">
    <property type="entry name" value="3-HYDROXYBUTYRYL-COA DEHYDROGENASE"/>
    <property type="match status" value="1"/>
</dbReference>
<dbReference type="EMBL" id="SJPJ01000001">
    <property type="protein sequence ID" value="TWT79240.1"/>
    <property type="molecule type" value="Genomic_DNA"/>
</dbReference>
<dbReference type="InterPro" id="IPR006176">
    <property type="entry name" value="3-OHacyl-CoA_DH_NAD-bd"/>
</dbReference>
<organism evidence="4 5">
    <name type="scientific">Novipirellula herctigrandis</name>
    <dbReference type="NCBI Taxonomy" id="2527986"/>
    <lineage>
        <taxon>Bacteria</taxon>
        <taxon>Pseudomonadati</taxon>
        <taxon>Planctomycetota</taxon>
        <taxon>Planctomycetia</taxon>
        <taxon>Pirellulales</taxon>
        <taxon>Pirellulaceae</taxon>
        <taxon>Novipirellula</taxon>
    </lineage>
</organism>
<evidence type="ECO:0000259" key="3">
    <source>
        <dbReference type="Pfam" id="PF02737"/>
    </source>
</evidence>
<keyword evidence="1" id="KW-0560">Oxidoreductase</keyword>
<dbReference type="SUPFAM" id="SSF51735">
    <property type="entry name" value="NAD(P)-binding Rossmann-fold domains"/>
    <property type="match status" value="1"/>
</dbReference>
<dbReference type="PROSITE" id="PS00067">
    <property type="entry name" value="3HCDH"/>
    <property type="match status" value="1"/>
</dbReference>
<dbReference type="PANTHER" id="PTHR48075">
    <property type="entry name" value="3-HYDROXYACYL-COA DEHYDROGENASE FAMILY PROTEIN"/>
    <property type="match status" value="1"/>
</dbReference>